<evidence type="ECO:0000256" key="1">
    <source>
        <dbReference type="ARBA" id="ARBA00004651"/>
    </source>
</evidence>
<keyword evidence="6 7" id="KW-0472">Membrane</keyword>
<evidence type="ECO:0000313" key="9">
    <source>
        <dbReference type="Proteomes" id="UP001064632"/>
    </source>
</evidence>
<accession>A0ABY6BD41</accession>
<dbReference type="PANTHER" id="PTHR33452:SF1">
    <property type="entry name" value="INNER MEMBRANE PROTEIN YPHA-RELATED"/>
    <property type="match status" value="1"/>
</dbReference>
<evidence type="ECO:0000256" key="5">
    <source>
        <dbReference type="ARBA" id="ARBA00022989"/>
    </source>
</evidence>
<evidence type="ECO:0000256" key="7">
    <source>
        <dbReference type="SAM" id="Phobius"/>
    </source>
</evidence>
<feature type="transmembrane region" description="Helical" evidence="7">
    <location>
        <begin position="89"/>
        <end position="105"/>
    </location>
</feature>
<keyword evidence="3" id="KW-1003">Cell membrane</keyword>
<reference evidence="8" key="1">
    <citation type="submission" date="2022-09" db="EMBL/GenBank/DDBJ databases">
        <title>Tahibacter sp. nov., isolated from a fresh water.</title>
        <authorList>
            <person name="Baek J.H."/>
            <person name="Lee J.K."/>
            <person name="Kim J.M."/>
            <person name="Jeon C.O."/>
        </authorList>
    </citation>
    <scope>NUCLEOTIDE SEQUENCE</scope>
    <source>
        <strain evidence="8">W38</strain>
    </source>
</reference>
<proteinExistence type="inferred from homology"/>
<name>A0ABY6BD41_9GAMM</name>
<dbReference type="PANTHER" id="PTHR33452">
    <property type="entry name" value="OXIDOREDUCTASE CATD-RELATED"/>
    <property type="match status" value="1"/>
</dbReference>
<dbReference type="InterPro" id="IPR032808">
    <property type="entry name" value="DoxX"/>
</dbReference>
<keyword evidence="5 7" id="KW-1133">Transmembrane helix</keyword>
<dbReference type="Proteomes" id="UP001064632">
    <property type="component" value="Chromosome"/>
</dbReference>
<sequence>MNAVSALHAAAERWCAARADLGLLILRAVLGGHLIWSSQDNVFSWARMLEFRDFLARFDFPWPLFCAVLSVAAQFLGGSALVAGLYTRFAGAVLAFNFVVAIVMVDSQRPYPAAFAALALVAGCLSLTFTGAGRWSLDHALRRRVPC</sequence>
<keyword evidence="9" id="KW-1185">Reference proteome</keyword>
<feature type="transmembrane region" description="Helical" evidence="7">
    <location>
        <begin position="60"/>
        <end position="82"/>
    </location>
</feature>
<comment type="subcellular location">
    <subcellularLocation>
        <location evidence="1">Cell membrane</location>
        <topology evidence="1">Multi-pass membrane protein</topology>
    </subcellularLocation>
</comment>
<keyword evidence="4 7" id="KW-0812">Transmembrane</keyword>
<evidence type="ECO:0000256" key="4">
    <source>
        <dbReference type="ARBA" id="ARBA00022692"/>
    </source>
</evidence>
<dbReference type="EMBL" id="CP104694">
    <property type="protein sequence ID" value="UXI67447.1"/>
    <property type="molecule type" value="Genomic_DNA"/>
</dbReference>
<gene>
    <name evidence="8" type="ORF">N4264_22350</name>
</gene>
<evidence type="ECO:0000256" key="6">
    <source>
        <dbReference type="ARBA" id="ARBA00023136"/>
    </source>
</evidence>
<dbReference type="RefSeq" id="WP_261694417.1">
    <property type="nucleotide sequence ID" value="NZ_CP104694.1"/>
</dbReference>
<evidence type="ECO:0000256" key="2">
    <source>
        <dbReference type="ARBA" id="ARBA00006679"/>
    </source>
</evidence>
<dbReference type="Pfam" id="PF07681">
    <property type="entry name" value="DoxX"/>
    <property type="match status" value="1"/>
</dbReference>
<dbReference type="InterPro" id="IPR051907">
    <property type="entry name" value="DoxX-like_oxidoreductase"/>
</dbReference>
<feature type="transmembrane region" description="Helical" evidence="7">
    <location>
        <begin position="111"/>
        <end position="133"/>
    </location>
</feature>
<comment type="similarity">
    <text evidence="2">Belongs to the DoxX family.</text>
</comment>
<evidence type="ECO:0000313" key="8">
    <source>
        <dbReference type="EMBL" id="UXI67447.1"/>
    </source>
</evidence>
<evidence type="ECO:0000256" key="3">
    <source>
        <dbReference type="ARBA" id="ARBA00022475"/>
    </source>
</evidence>
<organism evidence="8 9">
    <name type="scientific">Tahibacter amnicola</name>
    <dbReference type="NCBI Taxonomy" id="2976241"/>
    <lineage>
        <taxon>Bacteria</taxon>
        <taxon>Pseudomonadati</taxon>
        <taxon>Pseudomonadota</taxon>
        <taxon>Gammaproteobacteria</taxon>
        <taxon>Lysobacterales</taxon>
        <taxon>Rhodanobacteraceae</taxon>
        <taxon>Tahibacter</taxon>
    </lineage>
</organism>
<protein>
    <submittedName>
        <fullName evidence="8">DoxX family protein</fullName>
    </submittedName>
</protein>